<organism evidence="2">
    <name type="scientific">Chromera velia CCMP2878</name>
    <dbReference type="NCBI Taxonomy" id="1169474"/>
    <lineage>
        <taxon>Eukaryota</taxon>
        <taxon>Sar</taxon>
        <taxon>Alveolata</taxon>
        <taxon>Colpodellida</taxon>
        <taxon>Chromeraceae</taxon>
        <taxon>Chromera</taxon>
    </lineage>
</organism>
<feature type="compositionally biased region" description="Low complexity" evidence="1">
    <location>
        <begin position="417"/>
        <end position="426"/>
    </location>
</feature>
<feature type="region of interest" description="Disordered" evidence="1">
    <location>
        <begin position="226"/>
        <end position="430"/>
    </location>
</feature>
<feature type="compositionally biased region" description="Low complexity" evidence="1">
    <location>
        <begin position="947"/>
        <end position="958"/>
    </location>
</feature>
<feature type="region of interest" description="Disordered" evidence="1">
    <location>
        <begin position="994"/>
        <end position="1031"/>
    </location>
</feature>
<proteinExistence type="predicted"/>
<feature type="region of interest" description="Disordered" evidence="1">
    <location>
        <begin position="793"/>
        <end position="965"/>
    </location>
</feature>
<name>A0A0G4I3Z9_9ALVE</name>
<feature type="compositionally biased region" description="Low complexity" evidence="1">
    <location>
        <begin position="637"/>
        <end position="653"/>
    </location>
</feature>
<feature type="compositionally biased region" description="Acidic residues" evidence="1">
    <location>
        <begin position="308"/>
        <end position="320"/>
    </location>
</feature>
<sequence length="1061" mass="115653">MTHTMSACMTRPFLSPDLEARVTDFCSVSHEEFLREVSTRYCVMCRRLLVEWWNKWKEEGVEKMMVEFPEFQMRSEEGKGKAKKSIDSMTFSQCTPENFGTVLWRAYDLCYFLEHDNFEADPKNFVSGDFLPHVCVGSCQALKKKKQLSCHLHKSRIRTTVLMEYLRYLKARQSTLCLSIGNFTKEIEKVMRKTYCFDCLKDLRRPCRSVAAEINALRSRKELRRCLGVPPPPRLPQLEEGETPEVSWWGKQEAQGKGEGPSSSSSSEEVRKEFGGLEGEGENPAGQQQRQETEETSEASVDVPATAEAEESGEEEEEEEKGGSDPPSSNDTPREERERKREEDRDLPGTAGTEERVGGEPSSSSSCCDHGEGGEAPSVGADENSESGGEGRGTPEETAALEAVGAKDAGGQKDGNASASSSSSCSPKEKGNECVTSCEARCTNDPNVCGVAWLRLLLDVGASAAEPPGSASLFFRIDPLLALLQAEADNAAKQQKGKDKDKDKDKAFCRAPSLEVLKEVCGTLLRPFIESLCRGEMTDVQRRLHGPHIVASLMRKKAETLAASKTLDELLGLKGSGTSGGGDLLEDDSWVDAMEEEENRGQGNGKAKGKQKQKEKKDKGKGKKKPAVESNPNASTSAKGSSSNGVVSSAAGGPTPSTLLPTEECEQMPSGTDSSAPSRPPPGQVRLDFLYPRAFFRYTATKFFTRALGAWEFFDPFLFFAALERIAGAGTGKGGAGHPSIHWGVAGCTHAKCSTTLGSSFGLCIWCCLGGRVPPTGPQKLSNETWRIAKELRDKETDGGAEEGENTEKEPPVYSPVVKYSSLSNLDEEDDASTHAVSRETWLNSMSPTEAPKEAEGGKTEEGKEKTRREERDGTPTTEDGARSSIERGGENENGRWKEGEAAENGGFSVPSLSRDLHLPPPLEDACVDEMRRSNGEEGGDYRESSSCRSPTSSGDGSRSPQLSLSPTSLFAVESAAFLAELSELEKCQETLRIGGGEGGEMNDFYQKMRKGGGGFGGKKEKGGEDSDTDIDMDELDLDEIRRVKRCIESMRETMRYHSLM</sequence>
<gene>
    <name evidence="2" type="ORF">Cvel_1784</name>
</gene>
<evidence type="ECO:0000256" key="1">
    <source>
        <dbReference type="SAM" id="MobiDB-lite"/>
    </source>
</evidence>
<evidence type="ECO:0000313" key="2">
    <source>
        <dbReference type="EMBL" id="CEM51699.1"/>
    </source>
</evidence>
<feature type="compositionally biased region" description="Basic and acidic residues" evidence="1">
    <location>
        <begin position="929"/>
        <end position="946"/>
    </location>
</feature>
<accession>A0A0G4I3Z9</accession>
<feature type="compositionally biased region" description="Basic residues" evidence="1">
    <location>
        <begin position="607"/>
        <end position="625"/>
    </location>
</feature>
<dbReference type="AlphaFoldDB" id="A0A0G4I3Z9"/>
<reference evidence="2" key="1">
    <citation type="submission" date="2014-11" db="EMBL/GenBank/DDBJ databases">
        <authorList>
            <person name="Otto D Thomas"/>
            <person name="Naeem Raeece"/>
        </authorList>
    </citation>
    <scope>NUCLEOTIDE SEQUENCE</scope>
</reference>
<dbReference type="VEuPathDB" id="CryptoDB:Cvel_1784"/>
<protein>
    <submittedName>
        <fullName evidence="2">Uncharacterized protein</fullName>
    </submittedName>
</protein>
<feature type="compositionally biased region" description="Basic and acidic residues" evidence="1">
    <location>
        <begin position="851"/>
        <end position="901"/>
    </location>
</feature>
<dbReference type="EMBL" id="CDMZ01005023">
    <property type="protein sequence ID" value="CEM51699.1"/>
    <property type="molecule type" value="Genomic_DNA"/>
</dbReference>
<feature type="compositionally biased region" description="Basic and acidic residues" evidence="1">
    <location>
        <begin position="332"/>
        <end position="358"/>
    </location>
</feature>
<feature type="region of interest" description="Disordered" evidence="1">
    <location>
        <begin position="596"/>
        <end position="684"/>
    </location>
</feature>